<dbReference type="InterPro" id="IPR011011">
    <property type="entry name" value="Znf_FYVE_PHD"/>
</dbReference>
<accession>T5ABT3</accession>
<dbReference type="Pfam" id="PF00004">
    <property type="entry name" value="AAA"/>
    <property type="match status" value="1"/>
</dbReference>
<reference evidence="8 9" key="1">
    <citation type="journal article" date="2013" name="Chin. Sci. Bull.">
        <title>Genome survey uncovers the secrets of sex and lifestyle in caterpillar fungus.</title>
        <authorList>
            <person name="Hu X."/>
            <person name="Zhang Y."/>
            <person name="Xiao G."/>
            <person name="Zheng P."/>
            <person name="Xia Y."/>
            <person name="Zhang X."/>
            <person name="St Leger R.J."/>
            <person name="Liu X."/>
            <person name="Wang C."/>
        </authorList>
    </citation>
    <scope>NUCLEOTIDE SEQUENCE [LARGE SCALE GENOMIC DNA]</scope>
    <source>
        <strain evidence="9">Co18 / CGMCC 3.14243</strain>
        <tissue evidence="8">Fruit-body</tissue>
    </source>
</reference>
<evidence type="ECO:0000256" key="2">
    <source>
        <dbReference type="ARBA" id="ARBA00022723"/>
    </source>
</evidence>
<dbReference type="SMART" id="SM00249">
    <property type="entry name" value="PHD"/>
    <property type="match status" value="1"/>
</dbReference>
<sequence>MDHDATTPTSRKRQLSRAHDEPASTPASNKRLKLDDINSQSPSTPTALNAIASAISGVFGYGRQQQKPADADAGADGTSQPQGANGNSPAANLSPRAPAAPHVRPAIKLAALRGTKWDKGDIVGPKLARKSAATSTRAAPSKARDHGEPASASKPRPNSAHPNGLATDDGSESADELGPTNLTVDTPTKTRSVPPKSRPRATPKGILTPTKKRGRPPKSVTFNKGLGGEVFFEDLPKTPSAKKARASMKKAEAKEDDDEIRCALCSRPDSKAPNEIILCDNCNFAAHQLCYQVLEIPEGDWLCNSCTQEDVLQTPSRPADAGIINAAAAAEVPDIPNLDQHLRSFQRVLLDRLCGRRRIHMFGQDESYDKARQLVEQTIVAGEGNSMLLIGPRGCGKTTMVENIILDLSREHRHLFHVVRLSGFIHTDDKLALKEMWRQLGKEMEVEDELVTRTNYADTMASLLALLSHPSEIMGADEGVTSQSVVFVIDEFDMFASHPRQTLLYNLFDIAQSRKAPIAVLGCTTRLDVVEMLEKRVKSRFSHRYVYLSPPKSLPAFWQVCRQGLMIDRTDVAKEGVDASLEGYDEFHKYWTGKIEVTRDHEMTIDQVSPCISKTTRLALSSASRLQLSLQAARSYGPPLGPKVGLHPRGGDKSRGPKSSSSSASPSVSAAASQSSPPALTMSTRNVFTVLTPLPPSITRETAIGLLHNHVEMIDLNPLVTDRHPIDPPPQAPPEEQGCAWFSVTDRLAHWPGSLVTYTCAFHDLERGLQTHCYAPLGVDIRETWSVSGSLPGEPREPVELGLGAPASGLYLREDVDLRCNFVMAAFVKRTLKKAHATLVEHLAAKAQQQQQLSSPADARQQGAVELE</sequence>
<evidence type="ECO:0000256" key="5">
    <source>
        <dbReference type="PROSITE-ProRule" id="PRU00146"/>
    </source>
</evidence>
<feature type="compositionally biased region" description="Polar residues" evidence="6">
    <location>
        <begin position="180"/>
        <end position="191"/>
    </location>
</feature>
<dbReference type="PANTHER" id="PTHR12087">
    <property type="entry name" value="ORIGIN RECOGNITION COMPLEX SUBUNIT 4"/>
    <property type="match status" value="1"/>
</dbReference>
<evidence type="ECO:0000256" key="6">
    <source>
        <dbReference type="SAM" id="MobiDB-lite"/>
    </source>
</evidence>
<dbReference type="PROSITE" id="PS50016">
    <property type="entry name" value="ZF_PHD_2"/>
    <property type="match status" value="1"/>
</dbReference>
<dbReference type="GO" id="GO:0005524">
    <property type="term" value="F:ATP binding"/>
    <property type="evidence" value="ECO:0007669"/>
    <property type="project" value="InterPro"/>
</dbReference>
<keyword evidence="3 5" id="KW-0863">Zinc-finger</keyword>
<evidence type="ECO:0000256" key="1">
    <source>
        <dbReference type="ARBA" id="ARBA00019083"/>
    </source>
</evidence>
<dbReference type="InterPro" id="IPR055481">
    <property type="entry name" value="DUF7053"/>
</dbReference>
<evidence type="ECO:0000313" key="9">
    <source>
        <dbReference type="Proteomes" id="UP000019374"/>
    </source>
</evidence>
<evidence type="ECO:0000256" key="3">
    <source>
        <dbReference type="ARBA" id="ARBA00022771"/>
    </source>
</evidence>
<dbReference type="OrthoDB" id="343623at2759"/>
<dbReference type="eggNOG" id="KOG2228">
    <property type="taxonomic scope" value="Eukaryota"/>
</dbReference>
<feature type="region of interest" description="Disordered" evidence="6">
    <location>
        <begin position="1"/>
        <end position="45"/>
    </location>
</feature>
<dbReference type="InterPro" id="IPR003593">
    <property type="entry name" value="AAA+_ATPase"/>
</dbReference>
<dbReference type="HOGENOM" id="CLU_330402_0_0_1"/>
<dbReference type="Proteomes" id="UP000019374">
    <property type="component" value="Unassembled WGS sequence"/>
</dbReference>
<dbReference type="FunFam" id="3.40.50.300:FF:001597">
    <property type="entry name" value="Origin recognition complex subunit Orc4"/>
    <property type="match status" value="1"/>
</dbReference>
<evidence type="ECO:0000313" key="8">
    <source>
        <dbReference type="EMBL" id="EQK99287.1"/>
    </source>
</evidence>
<dbReference type="InterPro" id="IPR013083">
    <property type="entry name" value="Znf_RING/FYVE/PHD"/>
</dbReference>
<dbReference type="CDD" id="cd00009">
    <property type="entry name" value="AAA"/>
    <property type="match status" value="1"/>
</dbReference>
<dbReference type="Gene3D" id="3.40.50.300">
    <property type="entry name" value="P-loop containing nucleotide triphosphate hydrolases"/>
    <property type="match status" value="1"/>
</dbReference>
<dbReference type="EMBL" id="KE653474">
    <property type="protein sequence ID" value="EQK99287.1"/>
    <property type="molecule type" value="Genomic_DNA"/>
</dbReference>
<dbReference type="AlphaFoldDB" id="T5ABT3"/>
<dbReference type="Pfam" id="PF13831">
    <property type="entry name" value="PHD_2"/>
    <property type="match status" value="1"/>
</dbReference>
<dbReference type="eggNOG" id="KOG0954">
    <property type="taxonomic scope" value="Eukaryota"/>
</dbReference>
<feature type="compositionally biased region" description="Low complexity" evidence="6">
    <location>
        <begin position="95"/>
        <end position="106"/>
    </location>
</feature>
<dbReference type="CDD" id="cd15492">
    <property type="entry name" value="PHD_BRPF_JADE_like"/>
    <property type="match status" value="1"/>
</dbReference>
<keyword evidence="2" id="KW-0479">Metal-binding</keyword>
<dbReference type="SUPFAM" id="SSF57903">
    <property type="entry name" value="FYVE/PHD zinc finger"/>
    <property type="match status" value="1"/>
</dbReference>
<dbReference type="GO" id="GO:0003688">
    <property type="term" value="F:DNA replication origin binding"/>
    <property type="evidence" value="ECO:0007669"/>
    <property type="project" value="TreeGrafter"/>
</dbReference>
<feature type="compositionally biased region" description="Low complexity" evidence="6">
    <location>
        <begin position="130"/>
        <end position="141"/>
    </location>
</feature>
<dbReference type="GO" id="GO:0006270">
    <property type="term" value="P:DNA replication initiation"/>
    <property type="evidence" value="ECO:0007669"/>
    <property type="project" value="TreeGrafter"/>
</dbReference>
<dbReference type="Pfam" id="PF23155">
    <property type="entry name" value="DUF7053"/>
    <property type="match status" value="1"/>
</dbReference>
<dbReference type="GO" id="GO:0016887">
    <property type="term" value="F:ATP hydrolysis activity"/>
    <property type="evidence" value="ECO:0007669"/>
    <property type="project" value="InterPro"/>
</dbReference>
<feature type="compositionally biased region" description="Low complexity" evidence="6">
    <location>
        <begin position="659"/>
        <end position="679"/>
    </location>
</feature>
<evidence type="ECO:0000256" key="4">
    <source>
        <dbReference type="ARBA" id="ARBA00022833"/>
    </source>
</evidence>
<dbReference type="InterPro" id="IPR016527">
    <property type="entry name" value="ORC4"/>
</dbReference>
<proteinExistence type="predicted"/>
<dbReference type="SUPFAM" id="SSF52540">
    <property type="entry name" value="P-loop containing nucleoside triphosphate hydrolases"/>
    <property type="match status" value="1"/>
</dbReference>
<gene>
    <name evidence="8" type="ORF">OCS_05002</name>
</gene>
<feature type="region of interest" description="Disordered" evidence="6">
    <location>
        <begin position="62"/>
        <end position="224"/>
    </location>
</feature>
<keyword evidence="4" id="KW-0862">Zinc</keyword>
<dbReference type="Gene3D" id="3.30.40.10">
    <property type="entry name" value="Zinc/RING finger domain, C3HC4 (zinc finger)"/>
    <property type="match status" value="1"/>
</dbReference>
<dbReference type="GO" id="GO:0008270">
    <property type="term" value="F:zinc ion binding"/>
    <property type="evidence" value="ECO:0007669"/>
    <property type="project" value="UniProtKB-KW"/>
</dbReference>
<protein>
    <recommendedName>
        <fullName evidence="1">Origin recognition complex subunit 4</fullName>
    </recommendedName>
</protein>
<feature type="compositionally biased region" description="Polar residues" evidence="6">
    <location>
        <begin position="77"/>
        <end position="91"/>
    </location>
</feature>
<feature type="domain" description="PHD-type" evidence="7">
    <location>
        <begin position="259"/>
        <end position="309"/>
    </location>
</feature>
<dbReference type="InterPro" id="IPR019787">
    <property type="entry name" value="Znf_PHD-finger"/>
</dbReference>
<name>T5ABT3_OPHSC</name>
<dbReference type="InterPro" id="IPR027417">
    <property type="entry name" value="P-loop_NTPase"/>
</dbReference>
<feature type="region of interest" description="Disordered" evidence="6">
    <location>
        <begin position="637"/>
        <end position="679"/>
    </location>
</feature>
<evidence type="ECO:0000259" key="7">
    <source>
        <dbReference type="PROSITE" id="PS50016"/>
    </source>
</evidence>
<organism evidence="8 9">
    <name type="scientific">Ophiocordyceps sinensis (strain Co18 / CGMCC 3.14243)</name>
    <name type="common">Yarsagumba caterpillar fungus</name>
    <name type="synonym">Hirsutella sinensis</name>
    <dbReference type="NCBI Taxonomy" id="911162"/>
    <lineage>
        <taxon>Eukaryota</taxon>
        <taxon>Fungi</taxon>
        <taxon>Dikarya</taxon>
        <taxon>Ascomycota</taxon>
        <taxon>Pezizomycotina</taxon>
        <taxon>Sordariomycetes</taxon>
        <taxon>Hypocreomycetidae</taxon>
        <taxon>Hypocreales</taxon>
        <taxon>Ophiocordycipitaceae</taxon>
        <taxon>Ophiocordyceps</taxon>
    </lineage>
</organism>
<dbReference type="InterPro" id="IPR001965">
    <property type="entry name" value="Znf_PHD"/>
</dbReference>
<dbReference type="GO" id="GO:0005664">
    <property type="term" value="C:nuclear origin of replication recognition complex"/>
    <property type="evidence" value="ECO:0007669"/>
    <property type="project" value="TreeGrafter"/>
</dbReference>
<dbReference type="InterPro" id="IPR003959">
    <property type="entry name" value="ATPase_AAA_core"/>
</dbReference>
<dbReference type="SMART" id="SM00382">
    <property type="entry name" value="AAA"/>
    <property type="match status" value="1"/>
</dbReference>
<dbReference type="PANTHER" id="PTHR12087:SF0">
    <property type="entry name" value="ORIGIN RECOGNITION COMPLEX SUBUNIT 4"/>
    <property type="match status" value="1"/>
</dbReference>